<proteinExistence type="predicted"/>
<evidence type="ECO:0000313" key="3">
    <source>
        <dbReference type="Proteomes" id="UP000623467"/>
    </source>
</evidence>
<dbReference type="EMBL" id="JACAZH010000024">
    <property type="protein sequence ID" value="KAF7342802.1"/>
    <property type="molecule type" value="Genomic_DNA"/>
</dbReference>
<evidence type="ECO:0000256" key="1">
    <source>
        <dbReference type="SAM" id="MobiDB-lite"/>
    </source>
</evidence>
<protein>
    <submittedName>
        <fullName evidence="2">Uncharacterized protein</fullName>
    </submittedName>
</protein>
<comment type="caution">
    <text evidence="2">The sequence shown here is derived from an EMBL/GenBank/DDBJ whole genome shotgun (WGS) entry which is preliminary data.</text>
</comment>
<sequence>MLSCGWASFGMDRRMSGAGKRTPGRRLAMFGPLSRAFRAPLAILDVSILPLNRPLCRAANAAVATRERSTHGDARLRPLRAAPTALILDPAPVFDVDSPHDSSTTPPVRCGSLRYALTVKRLISSGDLENVVSVRCGILYGHCAMRRARIRTAEARERGEMETAKNGLDFASTPTLYHRHRATQRRVRCHVISMVTLCPLHVVAGKGDIALRIAAFVTVVDCWTAPRLRLCLLRIQARGLRSPNADPFFRRSLGLGRGIIVQAAEVAGAYRELRRISQAGEHPGRTHGAPVLHCPSGSRRFAGAAGEDTIA</sequence>
<dbReference type="AlphaFoldDB" id="A0A8H6XLU0"/>
<reference evidence="2" key="1">
    <citation type="submission" date="2020-05" db="EMBL/GenBank/DDBJ databases">
        <title>Mycena genomes resolve the evolution of fungal bioluminescence.</title>
        <authorList>
            <person name="Tsai I.J."/>
        </authorList>
    </citation>
    <scope>NUCLEOTIDE SEQUENCE</scope>
    <source>
        <strain evidence="2">160909Yilan</strain>
    </source>
</reference>
<name>A0A8H6XLU0_9AGAR</name>
<keyword evidence="3" id="KW-1185">Reference proteome</keyword>
<evidence type="ECO:0000313" key="2">
    <source>
        <dbReference type="EMBL" id="KAF7342802.1"/>
    </source>
</evidence>
<feature type="region of interest" description="Disordered" evidence="1">
    <location>
        <begin position="279"/>
        <end position="311"/>
    </location>
</feature>
<dbReference type="Proteomes" id="UP000623467">
    <property type="component" value="Unassembled WGS sequence"/>
</dbReference>
<organism evidence="2 3">
    <name type="scientific">Mycena sanguinolenta</name>
    <dbReference type="NCBI Taxonomy" id="230812"/>
    <lineage>
        <taxon>Eukaryota</taxon>
        <taxon>Fungi</taxon>
        <taxon>Dikarya</taxon>
        <taxon>Basidiomycota</taxon>
        <taxon>Agaricomycotina</taxon>
        <taxon>Agaricomycetes</taxon>
        <taxon>Agaricomycetidae</taxon>
        <taxon>Agaricales</taxon>
        <taxon>Marasmiineae</taxon>
        <taxon>Mycenaceae</taxon>
        <taxon>Mycena</taxon>
    </lineage>
</organism>
<gene>
    <name evidence="2" type="ORF">MSAN_01995900</name>
</gene>
<accession>A0A8H6XLU0</accession>